<reference evidence="4" key="1">
    <citation type="submission" date="2016-05" db="EMBL/GenBank/DDBJ databases">
        <title>Comparative genomics of biotechnologically important yeasts.</title>
        <authorList>
            <consortium name="DOE Joint Genome Institute"/>
            <person name="Riley R."/>
            <person name="Haridas S."/>
            <person name="Wolfe K.H."/>
            <person name="Lopes M.R."/>
            <person name="Hittinger C.T."/>
            <person name="Goker M."/>
            <person name="Salamov A."/>
            <person name="Wisecaver J."/>
            <person name="Long T.M."/>
            <person name="Aerts A.L."/>
            <person name="Barry K."/>
            <person name="Choi C."/>
            <person name="Clum A."/>
            <person name="Coughlan A.Y."/>
            <person name="Deshpande S."/>
            <person name="Douglass A.P."/>
            <person name="Hanson S.J."/>
            <person name="Klenk H.-P."/>
            <person name="Labutti K."/>
            <person name="Lapidus A."/>
            <person name="Lindquist E."/>
            <person name="Lipzen A."/>
            <person name="Meier-Kolthoff J.P."/>
            <person name="Ohm R.A."/>
            <person name="Otillar R.P."/>
            <person name="Pangilinan J."/>
            <person name="Peng Y."/>
            <person name="Rokas A."/>
            <person name="Rosa C.A."/>
            <person name="Scheuner C."/>
            <person name="Sibirny A.A."/>
            <person name="Slot J.C."/>
            <person name="Stielow J.B."/>
            <person name="Sun H."/>
            <person name="Kurtzman C.P."/>
            <person name="Blackwell M."/>
            <person name="Grigoriev I.V."/>
            <person name="Jeffries T.W."/>
        </authorList>
    </citation>
    <scope>NUCLEOTIDE SEQUENCE [LARGE SCALE GENOMIC DNA]</scope>
    <source>
        <strain evidence="4">DSM 1968</strain>
    </source>
</reference>
<keyword evidence="2" id="KW-0732">Signal</keyword>
<evidence type="ECO:0000313" key="3">
    <source>
        <dbReference type="EMBL" id="ODV58192.1"/>
    </source>
</evidence>
<sequence>MKYLASIALTLGLLSASNALELAQRDDSTATDTTTLDAAKETSSIDIIAKNAVSTIADSDDSTMIPLPTLDPESVSSTSRGHRTRTYTETGDDTELTALSDSYSDSDSQETILNSDLESTSQASQTAKSVSSSNNAILQFGDQYAFNAGISLSIVGVILSLL</sequence>
<feature type="chain" id="PRO_5008910354" evidence="2">
    <location>
        <begin position="20"/>
        <end position="162"/>
    </location>
</feature>
<dbReference type="EMBL" id="KV454494">
    <property type="protein sequence ID" value="ODV58192.1"/>
    <property type="molecule type" value="Genomic_DNA"/>
</dbReference>
<feature type="signal peptide" evidence="2">
    <location>
        <begin position="1"/>
        <end position="19"/>
    </location>
</feature>
<evidence type="ECO:0000313" key="4">
    <source>
        <dbReference type="Proteomes" id="UP000095038"/>
    </source>
</evidence>
<protein>
    <submittedName>
        <fullName evidence="3">Uncharacterized protein</fullName>
    </submittedName>
</protein>
<dbReference type="Proteomes" id="UP000095038">
    <property type="component" value="Unassembled WGS sequence"/>
</dbReference>
<dbReference type="GeneID" id="30965752"/>
<keyword evidence="4" id="KW-1185">Reference proteome</keyword>
<dbReference type="AlphaFoldDB" id="A0A1D2V958"/>
<gene>
    <name evidence="3" type="ORF">ASCRUDRAFT_72833</name>
</gene>
<dbReference type="InParanoid" id="A0A1D2V958"/>
<evidence type="ECO:0000256" key="1">
    <source>
        <dbReference type="SAM" id="MobiDB-lite"/>
    </source>
</evidence>
<evidence type="ECO:0000256" key="2">
    <source>
        <dbReference type="SAM" id="SignalP"/>
    </source>
</evidence>
<feature type="region of interest" description="Disordered" evidence="1">
    <location>
        <begin position="59"/>
        <end position="109"/>
    </location>
</feature>
<dbReference type="RefSeq" id="XP_020044499.1">
    <property type="nucleotide sequence ID" value="XM_020192116.1"/>
</dbReference>
<feature type="compositionally biased region" description="Polar residues" evidence="1">
    <location>
        <begin position="97"/>
        <end position="109"/>
    </location>
</feature>
<proteinExistence type="predicted"/>
<accession>A0A1D2V958</accession>
<name>A0A1D2V958_9ASCO</name>
<organism evidence="3 4">
    <name type="scientific">Ascoidea rubescens DSM 1968</name>
    <dbReference type="NCBI Taxonomy" id="1344418"/>
    <lineage>
        <taxon>Eukaryota</taxon>
        <taxon>Fungi</taxon>
        <taxon>Dikarya</taxon>
        <taxon>Ascomycota</taxon>
        <taxon>Saccharomycotina</taxon>
        <taxon>Saccharomycetes</taxon>
        <taxon>Ascoideaceae</taxon>
        <taxon>Ascoidea</taxon>
    </lineage>
</organism>